<gene>
    <name evidence="2" type="ORF">J2T07_001997</name>
</gene>
<evidence type="ECO:0000256" key="1">
    <source>
        <dbReference type="SAM" id="MobiDB-lite"/>
    </source>
</evidence>
<evidence type="ECO:0000313" key="2">
    <source>
        <dbReference type="EMBL" id="MDQ0009820.1"/>
    </source>
</evidence>
<proteinExistence type="predicted"/>
<accession>A0ABT9SYF9</accession>
<keyword evidence="3" id="KW-1185">Reference proteome</keyword>
<sequence length="39" mass="4050">MDLFDDFVEPAMEGLGAIGTHGSAPIAGPAEPDPNWQPV</sequence>
<organism evidence="2 3">
    <name type="scientific">Luteibacter jiangsuensis</name>
    <dbReference type="NCBI Taxonomy" id="637577"/>
    <lineage>
        <taxon>Bacteria</taxon>
        <taxon>Pseudomonadati</taxon>
        <taxon>Pseudomonadota</taxon>
        <taxon>Gammaproteobacteria</taxon>
        <taxon>Lysobacterales</taxon>
        <taxon>Rhodanobacteraceae</taxon>
        <taxon>Luteibacter</taxon>
    </lineage>
</organism>
<evidence type="ECO:0000313" key="3">
    <source>
        <dbReference type="Proteomes" id="UP001237737"/>
    </source>
</evidence>
<feature type="region of interest" description="Disordered" evidence="1">
    <location>
        <begin position="15"/>
        <end position="39"/>
    </location>
</feature>
<reference evidence="2 3" key="1">
    <citation type="submission" date="2023-07" db="EMBL/GenBank/DDBJ databases">
        <title>Sorghum-associated microbial communities from plants grown in Nebraska, USA.</title>
        <authorList>
            <person name="Schachtman D."/>
        </authorList>
    </citation>
    <scope>NUCLEOTIDE SEQUENCE [LARGE SCALE GENOMIC DNA]</scope>
    <source>
        <strain evidence="2 3">CC60</strain>
    </source>
</reference>
<dbReference type="EMBL" id="JAUSSK010000002">
    <property type="protein sequence ID" value="MDQ0009820.1"/>
    <property type="molecule type" value="Genomic_DNA"/>
</dbReference>
<name>A0ABT9SYF9_9GAMM</name>
<dbReference type="Proteomes" id="UP001237737">
    <property type="component" value="Unassembled WGS sequence"/>
</dbReference>
<comment type="caution">
    <text evidence="2">The sequence shown here is derived from an EMBL/GenBank/DDBJ whole genome shotgun (WGS) entry which is preliminary data.</text>
</comment>
<protein>
    <submittedName>
        <fullName evidence="2">Uncharacterized protein</fullName>
    </submittedName>
</protein>